<organism evidence="1">
    <name type="scientific">Arundo donax</name>
    <name type="common">Giant reed</name>
    <name type="synonym">Donax arundinaceus</name>
    <dbReference type="NCBI Taxonomy" id="35708"/>
    <lineage>
        <taxon>Eukaryota</taxon>
        <taxon>Viridiplantae</taxon>
        <taxon>Streptophyta</taxon>
        <taxon>Embryophyta</taxon>
        <taxon>Tracheophyta</taxon>
        <taxon>Spermatophyta</taxon>
        <taxon>Magnoliopsida</taxon>
        <taxon>Liliopsida</taxon>
        <taxon>Poales</taxon>
        <taxon>Poaceae</taxon>
        <taxon>PACMAD clade</taxon>
        <taxon>Arundinoideae</taxon>
        <taxon>Arundineae</taxon>
        <taxon>Arundo</taxon>
    </lineage>
</organism>
<reference evidence="1" key="1">
    <citation type="submission" date="2014-09" db="EMBL/GenBank/DDBJ databases">
        <authorList>
            <person name="Magalhaes I.L.F."/>
            <person name="Oliveira U."/>
            <person name="Santos F.R."/>
            <person name="Vidigal T.H.D.A."/>
            <person name="Brescovit A.D."/>
            <person name="Santos A.J."/>
        </authorList>
    </citation>
    <scope>NUCLEOTIDE SEQUENCE</scope>
    <source>
        <tissue evidence="1">Shoot tissue taken approximately 20 cm above the soil surface</tissue>
    </source>
</reference>
<evidence type="ECO:0000313" key="1">
    <source>
        <dbReference type="EMBL" id="JAD48268.1"/>
    </source>
</evidence>
<protein>
    <submittedName>
        <fullName evidence="1">Uncharacterized protein</fullName>
    </submittedName>
</protein>
<dbReference type="AlphaFoldDB" id="A0A0A9AEE7"/>
<name>A0A0A9AEE7_ARUDO</name>
<sequence length="30" mass="3325">MVVGTTTVVNVVNDNLVSEQSILHGYCVWF</sequence>
<proteinExistence type="predicted"/>
<reference evidence="1" key="2">
    <citation type="journal article" date="2015" name="Data Brief">
        <title>Shoot transcriptome of the giant reed, Arundo donax.</title>
        <authorList>
            <person name="Barrero R.A."/>
            <person name="Guerrero F.D."/>
            <person name="Moolhuijzen P."/>
            <person name="Goolsby J.A."/>
            <person name="Tidwell J."/>
            <person name="Bellgard S.E."/>
            <person name="Bellgard M.I."/>
        </authorList>
    </citation>
    <scope>NUCLEOTIDE SEQUENCE</scope>
    <source>
        <tissue evidence="1">Shoot tissue taken approximately 20 cm above the soil surface</tissue>
    </source>
</reference>
<dbReference type="EMBL" id="GBRH01249627">
    <property type="protein sequence ID" value="JAD48268.1"/>
    <property type="molecule type" value="Transcribed_RNA"/>
</dbReference>
<accession>A0A0A9AEE7</accession>